<keyword evidence="4" id="KW-0676">Redox-active center</keyword>
<name>A0A1G8BNF0_CHIFI</name>
<dbReference type="InterPro" id="IPR050553">
    <property type="entry name" value="Thioredoxin_ResA/DsbE_sf"/>
</dbReference>
<keyword evidence="2" id="KW-0201">Cytochrome c-type biogenesis</keyword>
<reference evidence="6 7" key="1">
    <citation type="submission" date="2016-10" db="EMBL/GenBank/DDBJ databases">
        <authorList>
            <person name="de Groot N.N."/>
        </authorList>
    </citation>
    <scope>NUCLEOTIDE SEQUENCE [LARGE SCALE GENOMIC DNA]</scope>
    <source>
        <strain evidence="6 7">DSM 527</strain>
    </source>
</reference>
<dbReference type="RefSeq" id="WP_089837795.1">
    <property type="nucleotide sequence ID" value="NZ_FNBN01000011.1"/>
</dbReference>
<dbReference type="InterPro" id="IPR017937">
    <property type="entry name" value="Thioredoxin_CS"/>
</dbReference>
<dbReference type="PANTHER" id="PTHR42852:SF6">
    <property type="entry name" value="THIOL:DISULFIDE INTERCHANGE PROTEIN DSBE"/>
    <property type="match status" value="1"/>
</dbReference>
<dbReference type="Pfam" id="PF14289">
    <property type="entry name" value="DUF4369"/>
    <property type="match status" value="1"/>
</dbReference>
<dbReference type="GO" id="GO:0016491">
    <property type="term" value="F:oxidoreductase activity"/>
    <property type="evidence" value="ECO:0007669"/>
    <property type="project" value="InterPro"/>
</dbReference>
<accession>A0A1G8BNF0</accession>
<dbReference type="PROSITE" id="PS51352">
    <property type="entry name" value="THIOREDOXIN_2"/>
    <property type="match status" value="1"/>
</dbReference>
<evidence type="ECO:0000313" key="7">
    <source>
        <dbReference type="Proteomes" id="UP000199045"/>
    </source>
</evidence>
<dbReference type="Pfam" id="PF00578">
    <property type="entry name" value="AhpC-TSA"/>
    <property type="match status" value="1"/>
</dbReference>
<dbReference type="PANTHER" id="PTHR42852">
    <property type="entry name" value="THIOL:DISULFIDE INTERCHANGE PROTEIN DSBE"/>
    <property type="match status" value="1"/>
</dbReference>
<feature type="domain" description="Thioredoxin" evidence="5">
    <location>
        <begin position="235"/>
        <end position="378"/>
    </location>
</feature>
<evidence type="ECO:0000259" key="5">
    <source>
        <dbReference type="PROSITE" id="PS51352"/>
    </source>
</evidence>
<dbReference type="CDD" id="cd02966">
    <property type="entry name" value="TlpA_like_family"/>
    <property type="match status" value="1"/>
</dbReference>
<proteinExistence type="predicted"/>
<dbReference type="AlphaFoldDB" id="A0A1G8BNF0"/>
<comment type="subcellular location">
    <subcellularLocation>
        <location evidence="1">Cell envelope</location>
    </subcellularLocation>
</comment>
<dbReference type="InterPro" id="IPR013766">
    <property type="entry name" value="Thioredoxin_domain"/>
</dbReference>
<dbReference type="InterPro" id="IPR025380">
    <property type="entry name" value="DUF4369"/>
</dbReference>
<gene>
    <name evidence="6" type="ORF">SAMN04488121_111101</name>
</gene>
<dbReference type="Proteomes" id="UP000199045">
    <property type="component" value="Unassembled WGS sequence"/>
</dbReference>
<dbReference type="InterPro" id="IPR000866">
    <property type="entry name" value="AhpC/TSA"/>
</dbReference>
<evidence type="ECO:0000256" key="2">
    <source>
        <dbReference type="ARBA" id="ARBA00022748"/>
    </source>
</evidence>
<evidence type="ECO:0000256" key="1">
    <source>
        <dbReference type="ARBA" id="ARBA00004196"/>
    </source>
</evidence>
<dbReference type="SUPFAM" id="SSF52833">
    <property type="entry name" value="Thioredoxin-like"/>
    <property type="match status" value="1"/>
</dbReference>
<dbReference type="InterPro" id="IPR036249">
    <property type="entry name" value="Thioredoxin-like_sf"/>
</dbReference>
<dbReference type="EMBL" id="FNBN01000011">
    <property type="protein sequence ID" value="SDH34634.1"/>
    <property type="molecule type" value="Genomic_DNA"/>
</dbReference>
<evidence type="ECO:0000256" key="3">
    <source>
        <dbReference type="ARBA" id="ARBA00023157"/>
    </source>
</evidence>
<organism evidence="6 7">
    <name type="scientific">Chitinophaga filiformis</name>
    <name type="common">Myxococcus filiformis</name>
    <name type="synonym">Flexibacter filiformis</name>
    <dbReference type="NCBI Taxonomy" id="104663"/>
    <lineage>
        <taxon>Bacteria</taxon>
        <taxon>Pseudomonadati</taxon>
        <taxon>Bacteroidota</taxon>
        <taxon>Chitinophagia</taxon>
        <taxon>Chitinophagales</taxon>
        <taxon>Chitinophagaceae</taxon>
        <taxon>Chitinophaga</taxon>
    </lineage>
</organism>
<keyword evidence="3" id="KW-1015">Disulfide bond</keyword>
<dbReference type="GO" id="GO:0017004">
    <property type="term" value="P:cytochrome complex assembly"/>
    <property type="evidence" value="ECO:0007669"/>
    <property type="project" value="UniProtKB-KW"/>
</dbReference>
<evidence type="ECO:0000313" key="6">
    <source>
        <dbReference type="EMBL" id="SDH34634.1"/>
    </source>
</evidence>
<protein>
    <submittedName>
        <fullName evidence="6">Peroxiredoxin</fullName>
    </submittedName>
</protein>
<dbReference type="GO" id="GO:0016209">
    <property type="term" value="F:antioxidant activity"/>
    <property type="evidence" value="ECO:0007669"/>
    <property type="project" value="InterPro"/>
</dbReference>
<dbReference type="STRING" id="104663.SAMN04488121_111101"/>
<evidence type="ECO:0000256" key="4">
    <source>
        <dbReference type="ARBA" id="ARBA00023284"/>
    </source>
</evidence>
<sequence length="378" mass="42591">MKKIIIIIIILAPILSQAQLKKSTIRLDIDTVKAKIAYLIYQIGEQTIVDSPHLMNGKATFEVDIPYPIIGRLSLDNKGFGYPDGQKPDLLTFYIEEGTIAIKTHNLVKNAIITGSRMNNELAAYNRFVKEPLDSMEELAYRFNTGGPDTWKDTAYQNVYSSNMSMHMVRLKQLQTTWVKEHPDTYVSLMALEWLAGSVIDVAVVEPLFNGLSARLKGSVDGKALSARIAAAKTIAIGSIAPAFTLNDVNGSPIKLADFRGKYVLLDFWASWCGPCRAENPNYLKVYHLYKDKNFRILGISLDREGEKDAWLTAIKKDRLEWPQVSELKYWSGEVARMYDVQAIPQNFLIDPNGKIIAKNMRGEELQRKLADILSTEK</sequence>
<dbReference type="OrthoDB" id="750178at2"/>
<dbReference type="GO" id="GO:0030313">
    <property type="term" value="C:cell envelope"/>
    <property type="evidence" value="ECO:0007669"/>
    <property type="project" value="UniProtKB-SubCell"/>
</dbReference>
<dbReference type="PROSITE" id="PS00194">
    <property type="entry name" value="THIOREDOXIN_1"/>
    <property type="match status" value="1"/>
</dbReference>
<dbReference type="Gene3D" id="3.40.30.10">
    <property type="entry name" value="Glutaredoxin"/>
    <property type="match status" value="1"/>
</dbReference>